<dbReference type="EMBL" id="CACVAQ010000234">
    <property type="protein sequence ID" value="CAA6816140.1"/>
    <property type="molecule type" value="Genomic_DNA"/>
</dbReference>
<dbReference type="NCBIfam" id="TIGR04183">
    <property type="entry name" value="Por_Secre_tail"/>
    <property type="match status" value="1"/>
</dbReference>
<feature type="domain" description="Secretion system C-terminal sorting" evidence="1">
    <location>
        <begin position="793"/>
        <end position="861"/>
    </location>
</feature>
<dbReference type="InterPro" id="IPR026444">
    <property type="entry name" value="Secre_tail"/>
</dbReference>
<evidence type="ECO:0000259" key="1">
    <source>
        <dbReference type="Pfam" id="PF18962"/>
    </source>
</evidence>
<proteinExistence type="predicted"/>
<accession>A0A6S6TI67</accession>
<evidence type="ECO:0000313" key="2">
    <source>
        <dbReference type="EMBL" id="CAA6816140.1"/>
    </source>
</evidence>
<organism evidence="2">
    <name type="scientific">uncultured Aureispira sp</name>
    <dbReference type="NCBI Taxonomy" id="1331704"/>
    <lineage>
        <taxon>Bacteria</taxon>
        <taxon>Pseudomonadati</taxon>
        <taxon>Bacteroidota</taxon>
        <taxon>Saprospiria</taxon>
        <taxon>Saprospirales</taxon>
        <taxon>Saprospiraceae</taxon>
        <taxon>Aureispira</taxon>
        <taxon>environmental samples</taxon>
    </lineage>
</organism>
<reference evidence="2" key="1">
    <citation type="submission" date="2020-01" db="EMBL/GenBank/DDBJ databases">
        <authorList>
            <person name="Meier V. D."/>
            <person name="Meier V D."/>
        </authorList>
    </citation>
    <scope>NUCLEOTIDE SEQUENCE</scope>
    <source>
        <strain evidence="2">HLG_WM_MAG_10</strain>
    </source>
</reference>
<gene>
    <name evidence="2" type="ORF">HELGO_WM42236</name>
</gene>
<feature type="non-terminal residue" evidence="2">
    <location>
        <position position="1"/>
    </location>
</feature>
<protein>
    <recommendedName>
        <fullName evidence="1">Secretion system C-terminal sorting domain-containing protein</fullName>
    </recommendedName>
</protein>
<name>A0A6S6TI67_9BACT</name>
<dbReference type="Pfam" id="PF18962">
    <property type="entry name" value="Por_Secre_tail"/>
    <property type="match status" value="1"/>
</dbReference>
<dbReference type="AlphaFoldDB" id="A0A6S6TI67"/>
<sequence length="865" mass="95745">LICTKGHSKLDHLVFLCLNLLKLKNITQRNNHIIMKKQLLLAAILIASFWNKTIAQNCVESLATKYIQNSDMKIMFRNGGDMFWNGAQAQYTVPYVYNQPSPVHSIFAAGTWMGGYDMGGSLLLAAQTYRSNGNDYWAGPLTPSTGATVDCSSFDHIWKVQRWAIEQHITDYNNGGITNPVDLSLLKWPGKGNPFFTSQMGFALPAGQDLAPFYDRNGDAIYNPYDGDYPVFEHANPNAIAEEILWSVFNDNGNLHTQTNGLPLKVEVQQTAYLFECNNDPLLNKTLFVKHKVINRSSLPIFDYYYGVWVDFDMGCANDDYVGTIPSKNTLYAYNQDNNDDNPCGIAGQAGYGLNPPVQAVTILSHPLARSIYHINSSQPTGDPSSALGYYRLLSGTFPNAVPLTIGGSGYNPGDPNAVATDFMFPDNPNDPLGWSMVTANLSGLDQRVVGSVAIDSLLPGRNIVIDLAYSYHRDPDSSNLQNVNLMYQQVDAVQQYYDDNFSLVGCGQPTYCTTNCVYPGDANNNGVDNDFDILEMGLKYGGSAITRSQIGDQWMPHTPPNPIVNAYVDANGDNAVDDLDLIVNRTNWQERHSLYTGAVEGFNTVGTDLTFDRFYTNSTLPVFPPTDTIVELNNYAVLDVNFGDVAQNITDLHGVTFRVNYDEMVLDLERPYYNRPGLGSTALTNGWLDDDGAAVHSRMTLEDGRIHYVGTRLNQVNYTGGGNIGRLIFKVDTNALVNANIMSTDVCFEDFKAIRADGSTISIGAQCATILYRDPNYLSVRKLAEIAPAIRIYPNPTNYQLNIDLGEVRAESIELFNVLGKQVRRLEHVSGVVEMPKDNLAQGMYTVVVHFENGTRSSHKVLFN</sequence>